<evidence type="ECO:0000259" key="2">
    <source>
        <dbReference type="Pfam" id="PF11716"/>
    </source>
</evidence>
<accession>A0ABP9FNH5</accession>
<dbReference type="Proteomes" id="UP001500368">
    <property type="component" value="Unassembled WGS sequence"/>
</dbReference>
<dbReference type="NCBIfam" id="TIGR03083">
    <property type="entry name" value="maleylpyruvate isomerase family mycothiol-dependent enzyme"/>
    <property type="match status" value="1"/>
</dbReference>
<keyword evidence="3" id="KW-0413">Isomerase</keyword>
<gene>
    <name evidence="3" type="ORF">GCM10025790_00800</name>
</gene>
<feature type="domain" description="Mycothiol-dependent maleylpyruvate isomerase metal-binding" evidence="2">
    <location>
        <begin position="14"/>
        <end position="130"/>
    </location>
</feature>
<dbReference type="EMBL" id="BAABLW010000001">
    <property type="protein sequence ID" value="GAA4910621.1"/>
    <property type="molecule type" value="Genomic_DNA"/>
</dbReference>
<dbReference type="InterPro" id="IPR010872">
    <property type="entry name" value="MDMPI_C-term_domain"/>
</dbReference>
<dbReference type="SUPFAM" id="SSF109854">
    <property type="entry name" value="DinB/YfiT-like putative metalloenzymes"/>
    <property type="match status" value="1"/>
</dbReference>
<dbReference type="Pfam" id="PF11716">
    <property type="entry name" value="MDMPI_N"/>
    <property type="match status" value="1"/>
</dbReference>
<dbReference type="GO" id="GO:0016853">
    <property type="term" value="F:isomerase activity"/>
    <property type="evidence" value="ECO:0007669"/>
    <property type="project" value="UniProtKB-KW"/>
</dbReference>
<dbReference type="InterPro" id="IPR034660">
    <property type="entry name" value="DinB/YfiT-like"/>
</dbReference>
<organism evidence="3 4">
    <name type="scientific">Nesterenkonia rhizosphaerae</name>
    <dbReference type="NCBI Taxonomy" id="1348272"/>
    <lineage>
        <taxon>Bacteria</taxon>
        <taxon>Bacillati</taxon>
        <taxon>Actinomycetota</taxon>
        <taxon>Actinomycetes</taxon>
        <taxon>Micrococcales</taxon>
        <taxon>Micrococcaceae</taxon>
        <taxon>Nesterenkonia</taxon>
    </lineage>
</organism>
<reference evidence="4" key="1">
    <citation type="journal article" date="2019" name="Int. J. Syst. Evol. Microbiol.">
        <title>The Global Catalogue of Microorganisms (GCM) 10K type strain sequencing project: providing services to taxonomists for standard genome sequencing and annotation.</title>
        <authorList>
            <consortium name="The Broad Institute Genomics Platform"/>
            <consortium name="The Broad Institute Genome Sequencing Center for Infectious Disease"/>
            <person name="Wu L."/>
            <person name="Ma J."/>
        </authorList>
    </citation>
    <scope>NUCLEOTIDE SEQUENCE [LARGE SCALE GENOMIC DNA]</scope>
    <source>
        <strain evidence="4">JCM 19129</strain>
    </source>
</reference>
<protein>
    <submittedName>
        <fullName evidence="3">Maleylpyruvate isomerase family mycothiol-dependent enzyme</fullName>
    </submittedName>
</protein>
<evidence type="ECO:0000313" key="4">
    <source>
        <dbReference type="Proteomes" id="UP001500368"/>
    </source>
</evidence>
<dbReference type="InterPro" id="IPR017517">
    <property type="entry name" value="Maleyloyr_isom"/>
</dbReference>
<evidence type="ECO:0000259" key="1">
    <source>
        <dbReference type="Pfam" id="PF07398"/>
    </source>
</evidence>
<dbReference type="InterPro" id="IPR024344">
    <property type="entry name" value="MDMPI_metal-binding"/>
</dbReference>
<feature type="domain" description="MDMPI C-terminal" evidence="1">
    <location>
        <begin position="146"/>
        <end position="226"/>
    </location>
</feature>
<keyword evidence="4" id="KW-1185">Reference proteome</keyword>
<sequence>MIDYLSTLTLLQQEFAASLEDADPHQPVPSCGGWTVGDLAEHLGGVHVWAAAQCRRDGTRVSDSPADVEATSAVARYRSRAQLLQQTLHELPADQPCDTLDDQGQNGNNTVSFWHRRQTHETLIHLWDLRTALHVPGPVAEAAVWADGIDEVVNFFYPRQVRVNRISPLRAGVMFNAEDVQRRWVIGSPAGQPSASLTGSAEDLALTLWGRGRGENLHMTGDRTAVLELRETAVTP</sequence>
<dbReference type="RefSeq" id="WP_345476163.1">
    <property type="nucleotide sequence ID" value="NZ_BAABLW010000001.1"/>
</dbReference>
<dbReference type="Gene3D" id="1.20.120.450">
    <property type="entry name" value="dinb family like domain"/>
    <property type="match status" value="1"/>
</dbReference>
<comment type="caution">
    <text evidence="3">The sequence shown here is derived from an EMBL/GenBank/DDBJ whole genome shotgun (WGS) entry which is preliminary data.</text>
</comment>
<dbReference type="PANTHER" id="PTHR40758">
    <property type="entry name" value="CONSERVED PROTEIN"/>
    <property type="match status" value="1"/>
</dbReference>
<dbReference type="Pfam" id="PF07398">
    <property type="entry name" value="MDMPI_C"/>
    <property type="match status" value="1"/>
</dbReference>
<evidence type="ECO:0000313" key="3">
    <source>
        <dbReference type="EMBL" id="GAA4910621.1"/>
    </source>
</evidence>
<proteinExistence type="predicted"/>
<name>A0ABP9FNH5_9MICC</name>
<dbReference type="PANTHER" id="PTHR40758:SF1">
    <property type="entry name" value="CONSERVED PROTEIN"/>
    <property type="match status" value="1"/>
</dbReference>